<name>A0A1I8A7V5_9BILA</name>
<proteinExistence type="predicted"/>
<reference evidence="3" key="1">
    <citation type="submission" date="2016-11" db="UniProtKB">
        <authorList>
            <consortium name="WormBaseParasite"/>
        </authorList>
    </citation>
    <scope>IDENTIFICATION</scope>
</reference>
<sequence length="92" mass="10087">MQRGRGSSERARGDRDKSVDFTLGGFGSAPISYAPSRPLERAKQRCDVIRRSLPGQRRIRAIPLGEGAQSVAALLGPIPTPLLESIQFQEER</sequence>
<organism evidence="2 3">
    <name type="scientific">Steinernema glaseri</name>
    <dbReference type="NCBI Taxonomy" id="37863"/>
    <lineage>
        <taxon>Eukaryota</taxon>
        <taxon>Metazoa</taxon>
        <taxon>Ecdysozoa</taxon>
        <taxon>Nematoda</taxon>
        <taxon>Chromadorea</taxon>
        <taxon>Rhabditida</taxon>
        <taxon>Tylenchina</taxon>
        <taxon>Panagrolaimomorpha</taxon>
        <taxon>Strongyloidoidea</taxon>
        <taxon>Steinernematidae</taxon>
        <taxon>Steinernema</taxon>
    </lineage>
</organism>
<protein>
    <submittedName>
        <fullName evidence="3">Uncharacterized protein</fullName>
    </submittedName>
</protein>
<evidence type="ECO:0000256" key="1">
    <source>
        <dbReference type="SAM" id="MobiDB-lite"/>
    </source>
</evidence>
<feature type="compositionally biased region" description="Basic and acidic residues" evidence="1">
    <location>
        <begin position="1"/>
        <end position="19"/>
    </location>
</feature>
<accession>A0A1I8A7V5</accession>
<feature type="region of interest" description="Disordered" evidence="1">
    <location>
        <begin position="1"/>
        <end position="23"/>
    </location>
</feature>
<dbReference type="Proteomes" id="UP000095287">
    <property type="component" value="Unplaced"/>
</dbReference>
<dbReference type="WBParaSite" id="L893_g3374.t1">
    <property type="protein sequence ID" value="L893_g3374.t1"/>
    <property type="gene ID" value="L893_g3374"/>
</dbReference>
<keyword evidence="2" id="KW-1185">Reference proteome</keyword>
<dbReference type="AlphaFoldDB" id="A0A1I8A7V5"/>
<evidence type="ECO:0000313" key="2">
    <source>
        <dbReference type="Proteomes" id="UP000095287"/>
    </source>
</evidence>
<evidence type="ECO:0000313" key="3">
    <source>
        <dbReference type="WBParaSite" id="L893_g3374.t1"/>
    </source>
</evidence>